<feature type="transmembrane region" description="Helical" evidence="1">
    <location>
        <begin position="26"/>
        <end position="51"/>
    </location>
</feature>
<evidence type="ECO:0000313" key="2">
    <source>
        <dbReference type="EMBL" id="RGL99356.1"/>
    </source>
</evidence>
<name>A0A3E4U0T0_9FIRM</name>
<organism evidence="2 3">
    <name type="scientific">Hungatella hathewayi</name>
    <dbReference type="NCBI Taxonomy" id="154046"/>
    <lineage>
        <taxon>Bacteria</taxon>
        <taxon>Bacillati</taxon>
        <taxon>Bacillota</taxon>
        <taxon>Clostridia</taxon>
        <taxon>Lachnospirales</taxon>
        <taxon>Lachnospiraceae</taxon>
        <taxon>Hungatella</taxon>
    </lineage>
</organism>
<keyword evidence="1" id="KW-0812">Transmembrane</keyword>
<accession>A0A3E4U0T0</accession>
<keyword evidence="1" id="KW-0472">Membrane</keyword>
<dbReference type="AlphaFoldDB" id="A0A3E4U0T0"/>
<evidence type="ECO:0000256" key="1">
    <source>
        <dbReference type="SAM" id="Phobius"/>
    </source>
</evidence>
<proteinExistence type="predicted"/>
<dbReference type="EMBL" id="QSSQ01000031">
    <property type="protein sequence ID" value="RGL99356.1"/>
    <property type="molecule type" value="Genomic_DNA"/>
</dbReference>
<comment type="caution">
    <text evidence="2">The sequence shown here is derived from an EMBL/GenBank/DDBJ whole genome shotgun (WGS) entry which is preliminary data.</text>
</comment>
<dbReference type="Proteomes" id="UP000261257">
    <property type="component" value="Unassembled WGS sequence"/>
</dbReference>
<gene>
    <name evidence="2" type="ORF">DXC39_23340</name>
</gene>
<evidence type="ECO:0000313" key="3">
    <source>
        <dbReference type="Proteomes" id="UP000261257"/>
    </source>
</evidence>
<keyword evidence="1" id="KW-1133">Transmembrane helix</keyword>
<sequence>MKKQKKHSNITIFLTKRNLLFWKWEIFFIYNIMVSLLFLLIPAGGLFAAMIQGDLAAVLIRLDKDFWLMLFSGMVFSIIFPDICYFVSILHRLSWLQREELYLGVIFNECFKQTEIHRRDVIYADSDWFIIPNRAYVFHIHFIKELGKFSGNGRYRTGLIETADDGKWKIVLTAGEVKKLRQWYRMQKSNAATADNTRFSQANS</sequence>
<protein>
    <submittedName>
        <fullName evidence="2">Uncharacterized protein</fullName>
    </submittedName>
</protein>
<feature type="transmembrane region" description="Helical" evidence="1">
    <location>
        <begin position="66"/>
        <end position="88"/>
    </location>
</feature>
<reference evidence="2 3" key="1">
    <citation type="submission" date="2018-08" db="EMBL/GenBank/DDBJ databases">
        <title>A genome reference for cultivated species of the human gut microbiota.</title>
        <authorList>
            <person name="Zou Y."/>
            <person name="Xue W."/>
            <person name="Luo G."/>
        </authorList>
    </citation>
    <scope>NUCLEOTIDE SEQUENCE [LARGE SCALE GENOMIC DNA]</scope>
    <source>
        <strain evidence="2 3">TF05-11AC</strain>
    </source>
</reference>